<dbReference type="Gene3D" id="1.10.472.80">
    <property type="entry name" value="Ypt/Rab-GAP domain of gyp1p, domain 3"/>
    <property type="match status" value="1"/>
</dbReference>
<dbReference type="EMBL" id="BAAFRS010000064">
    <property type="protein sequence ID" value="GAB1221118.1"/>
    <property type="molecule type" value="Genomic_DNA"/>
</dbReference>
<name>A0ABQ0DEG0_9EUKA</name>
<keyword evidence="4" id="KW-1185">Reference proteome</keyword>
<reference evidence="3 4" key="1">
    <citation type="journal article" date="2019" name="PLoS Negl. Trop. Dis.">
        <title>Whole genome sequencing of Entamoeba nuttalli reveals mammalian host-related molecular signatures and a novel octapeptide-repeat surface protein.</title>
        <authorList>
            <person name="Tanaka M."/>
            <person name="Makiuchi T."/>
            <person name="Komiyama T."/>
            <person name="Shiina T."/>
            <person name="Osaki K."/>
            <person name="Tachibana H."/>
        </authorList>
    </citation>
    <scope>NUCLEOTIDE SEQUENCE [LARGE SCALE GENOMIC DNA]</scope>
    <source>
        <strain evidence="3 4">P19-061405</strain>
    </source>
</reference>
<evidence type="ECO:0000259" key="2">
    <source>
        <dbReference type="PROSITE" id="PS50086"/>
    </source>
</evidence>
<dbReference type="InterPro" id="IPR035969">
    <property type="entry name" value="Rab-GAP_TBC_sf"/>
</dbReference>
<evidence type="ECO:0000256" key="1">
    <source>
        <dbReference type="ARBA" id="ARBA00022468"/>
    </source>
</evidence>
<comment type="caution">
    <text evidence="3">The sequence shown here is derived from an EMBL/GenBank/DDBJ whole genome shotgun (WGS) entry which is preliminary data.</text>
</comment>
<dbReference type="Gene3D" id="1.10.8.270">
    <property type="entry name" value="putative rabgap domain of human tbc1 domain family member 14 like domains"/>
    <property type="match status" value="1"/>
</dbReference>
<dbReference type="SUPFAM" id="SSF47923">
    <property type="entry name" value="Ypt/Rab-GAP domain of gyp1p"/>
    <property type="match status" value="2"/>
</dbReference>
<evidence type="ECO:0000313" key="3">
    <source>
        <dbReference type="EMBL" id="GAB1221118.1"/>
    </source>
</evidence>
<dbReference type="PROSITE" id="PS50086">
    <property type="entry name" value="TBC_RABGAP"/>
    <property type="match status" value="1"/>
</dbReference>
<accession>A0ABQ0DEG0</accession>
<protein>
    <recommendedName>
        <fullName evidence="2">Rab-GAP TBC domain-containing protein</fullName>
    </recommendedName>
</protein>
<organism evidence="3 4">
    <name type="scientific">Entamoeba nuttalli</name>
    <dbReference type="NCBI Taxonomy" id="412467"/>
    <lineage>
        <taxon>Eukaryota</taxon>
        <taxon>Amoebozoa</taxon>
        <taxon>Evosea</taxon>
        <taxon>Archamoebae</taxon>
        <taxon>Mastigamoebida</taxon>
        <taxon>Entamoebidae</taxon>
        <taxon>Entamoeba</taxon>
    </lineage>
</organism>
<dbReference type="SMART" id="SM00164">
    <property type="entry name" value="TBC"/>
    <property type="match status" value="1"/>
</dbReference>
<dbReference type="Pfam" id="PF00566">
    <property type="entry name" value="RabGAP-TBC"/>
    <property type="match status" value="1"/>
</dbReference>
<feature type="domain" description="Rab-GAP TBC" evidence="2">
    <location>
        <begin position="59"/>
        <end position="269"/>
    </location>
</feature>
<sequence>MDNLIYRGDNDELRIERNETIVNDIYKIRYENFIEMKDEDGRINEFEENELRTLVKYHGSDETSRVILWEMFLGILKFSSTEEESNQQLLLLKNEYDEIKKRWNGKQPEEMDEQTKKRYKRDINIICKDVQRTDRDNVLFKDLTSTTLKVMFDVLVSMSITSECGYGQGMSDIVALIIQVTYSEFEVFYLFQGILELVKEFYGEEGRISSDKMMNVGNIICVVDEEFGEYLNKYNITFEFIVKWLLMLFKREFWSKEVLRLWDSFISFPKDKLYLFLSATILIKNRLEIMNSQMRFDDLFIWTLKLEHKIPLQYIYDADNLLYEFRMKATPEQQKRVFN</sequence>
<dbReference type="Proteomes" id="UP001628156">
    <property type="component" value="Unassembled WGS sequence"/>
</dbReference>
<dbReference type="InterPro" id="IPR000195">
    <property type="entry name" value="Rab-GAP-TBC_dom"/>
</dbReference>
<evidence type="ECO:0000313" key="4">
    <source>
        <dbReference type="Proteomes" id="UP001628156"/>
    </source>
</evidence>
<dbReference type="PANTHER" id="PTHR22957:SF502">
    <property type="entry name" value="SMALL G PROTEIN SIGNALING MODULATOR 2-RELATED"/>
    <property type="match status" value="1"/>
</dbReference>
<keyword evidence="1" id="KW-0343">GTPase activation</keyword>
<proteinExistence type="predicted"/>
<gene>
    <name evidence="3" type="ORF">ENUP19_0064G0025</name>
</gene>
<dbReference type="PANTHER" id="PTHR22957">
    <property type="entry name" value="TBC1 DOMAIN FAMILY MEMBER GTPASE-ACTIVATING PROTEIN"/>
    <property type="match status" value="1"/>
</dbReference>